<reference evidence="1" key="1">
    <citation type="submission" date="2021-01" db="EMBL/GenBank/DDBJ databases">
        <authorList>
            <person name="Corre E."/>
            <person name="Pelletier E."/>
            <person name="Niang G."/>
            <person name="Scheremetjew M."/>
            <person name="Finn R."/>
            <person name="Kale V."/>
            <person name="Holt S."/>
            <person name="Cochrane G."/>
            <person name="Meng A."/>
            <person name="Brown T."/>
            <person name="Cohen L."/>
        </authorList>
    </citation>
    <scope>NUCLEOTIDE SEQUENCE</scope>
    <source>
        <strain evidence="1">SAG4.97</strain>
    </source>
</reference>
<name>A0A7S2JN06_9EUKA</name>
<evidence type="ECO:0000313" key="1">
    <source>
        <dbReference type="EMBL" id="CAD9551033.1"/>
    </source>
</evidence>
<dbReference type="AlphaFoldDB" id="A0A7S2JN06"/>
<protein>
    <submittedName>
        <fullName evidence="1">Uncharacterized protein</fullName>
    </submittedName>
</protein>
<accession>A0A7S2JN06</accession>
<gene>
    <name evidence="1" type="ORF">CGLO1086_LOCUS427</name>
</gene>
<dbReference type="EMBL" id="HBGX01000923">
    <property type="protein sequence ID" value="CAD9551033.1"/>
    <property type="molecule type" value="Transcribed_RNA"/>
</dbReference>
<proteinExistence type="predicted"/>
<organism evidence="1">
    <name type="scientific">Cyanoptyche gloeocystis</name>
    <dbReference type="NCBI Taxonomy" id="77922"/>
    <lineage>
        <taxon>Eukaryota</taxon>
        <taxon>Glaucocystophyceae</taxon>
        <taxon>Glaucocystophyceae incertae sedis</taxon>
        <taxon>Cyanoptyche</taxon>
    </lineage>
</organism>
<sequence length="142" mass="17029">MIEEYEAENNMKFDWILKTRADIAYVQSSAPYCLFEKDTMYGYRKDWINLTYRNMSEIFFSVIDEYDACNTTRYETNNEAFVQTYIARKRGTNFQKWDWKAMVVRSRHDDKGSGAEFCHDLRLTAERCRLLFKDNSFNPEKG</sequence>